<protein>
    <submittedName>
        <fullName evidence="2">Uncharacterized protein</fullName>
    </submittedName>
</protein>
<keyword evidence="3" id="KW-1185">Reference proteome</keyword>
<feature type="transmembrane region" description="Helical" evidence="1">
    <location>
        <begin position="34"/>
        <end position="59"/>
    </location>
</feature>
<reference evidence="2" key="1">
    <citation type="journal article" date="2022" name="Int. J. Mol. Sci.">
        <title>Draft Genome of Tanacetum Coccineum: Genomic Comparison of Closely Related Tanacetum-Family Plants.</title>
        <authorList>
            <person name="Yamashiro T."/>
            <person name="Shiraishi A."/>
            <person name="Nakayama K."/>
            <person name="Satake H."/>
        </authorList>
    </citation>
    <scope>NUCLEOTIDE SEQUENCE</scope>
</reference>
<reference evidence="2" key="2">
    <citation type="submission" date="2022-01" db="EMBL/GenBank/DDBJ databases">
        <authorList>
            <person name="Yamashiro T."/>
            <person name="Shiraishi A."/>
            <person name="Satake H."/>
            <person name="Nakayama K."/>
        </authorList>
    </citation>
    <scope>NUCLEOTIDE SEQUENCE</scope>
</reference>
<evidence type="ECO:0000313" key="3">
    <source>
        <dbReference type="Proteomes" id="UP001151760"/>
    </source>
</evidence>
<accession>A0ABQ4WC63</accession>
<evidence type="ECO:0000256" key="1">
    <source>
        <dbReference type="SAM" id="Phobius"/>
    </source>
</evidence>
<organism evidence="2 3">
    <name type="scientific">Tanacetum coccineum</name>
    <dbReference type="NCBI Taxonomy" id="301880"/>
    <lineage>
        <taxon>Eukaryota</taxon>
        <taxon>Viridiplantae</taxon>
        <taxon>Streptophyta</taxon>
        <taxon>Embryophyta</taxon>
        <taxon>Tracheophyta</taxon>
        <taxon>Spermatophyta</taxon>
        <taxon>Magnoliopsida</taxon>
        <taxon>eudicotyledons</taxon>
        <taxon>Gunneridae</taxon>
        <taxon>Pentapetalae</taxon>
        <taxon>asterids</taxon>
        <taxon>campanulids</taxon>
        <taxon>Asterales</taxon>
        <taxon>Asteraceae</taxon>
        <taxon>Asteroideae</taxon>
        <taxon>Anthemideae</taxon>
        <taxon>Anthemidinae</taxon>
        <taxon>Tanacetum</taxon>
    </lineage>
</organism>
<comment type="caution">
    <text evidence="2">The sequence shown here is derived from an EMBL/GenBank/DDBJ whole genome shotgun (WGS) entry which is preliminary data.</text>
</comment>
<keyword evidence="1" id="KW-1133">Transmembrane helix</keyword>
<dbReference type="Proteomes" id="UP001151760">
    <property type="component" value="Unassembled WGS sequence"/>
</dbReference>
<dbReference type="EMBL" id="BQNB010008512">
    <property type="protein sequence ID" value="GJS50413.1"/>
    <property type="molecule type" value="Genomic_DNA"/>
</dbReference>
<keyword evidence="1" id="KW-0472">Membrane</keyword>
<name>A0ABQ4WC63_9ASTR</name>
<gene>
    <name evidence="2" type="ORF">Tco_0600534</name>
</gene>
<evidence type="ECO:0000313" key="2">
    <source>
        <dbReference type="EMBL" id="GJS50413.1"/>
    </source>
</evidence>
<keyword evidence="1" id="KW-0812">Transmembrane</keyword>
<proteinExistence type="predicted"/>
<sequence length="211" mass="23935">MGLSRLMNSCIPVLFEINIVFANSNSIDFKRHAICSNVTIFTHITFMHVITVIFIVPLIENGTRTNAQRQQGCLQPGKVLMLASYPTAKSVDDTTLTHALLLVTTVERQDIRPKTVELHLVPQTKEDQEAKEDREVMLLISNVAKKDITRTSVRTMGIKAVEIKFKATRKTLRTIRGRIRGTLREVTKHQPVLKEDAGHLTEYTAYVLRQQ</sequence>